<accession>A0A090MP22</accession>
<keyword evidence="3" id="KW-1185">Reference proteome</keyword>
<comment type="caution">
    <text evidence="2">The sequence shown here is derived from an EMBL/GenBank/DDBJ whole genome shotgun (WGS) entry which is preliminary data.</text>
</comment>
<reference evidence="2 3" key="1">
    <citation type="journal article" date="2014" name="Genome Announc.">
        <title>Genome Sequence of Afipia felis Strain 76713, Isolated in Hospital Water Using an Amoeba Co-Culture Procedure.</title>
        <authorList>
            <person name="Benamar S."/>
            <person name="La Scola B."/>
            <person name="Croce O."/>
        </authorList>
    </citation>
    <scope>NUCLEOTIDE SEQUENCE [LARGE SCALE GENOMIC DNA]</scope>
    <source>
        <strain evidence="2 3">76713</strain>
    </source>
</reference>
<evidence type="ECO:0000313" key="3">
    <source>
        <dbReference type="Proteomes" id="UP000035762"/>
    </source>
</evidence>
<sequence length="105" mass="11781">MDIVGARIRDQFRDPRRAGNGDTQIRITWQRDSGEGLRREKRHIDAEIARRIRHHRQRADDAIDLRVPGVGRDQNPHQAACAAMAGEGAACRSGAVHVRISNRPS</sequence>
<name>A0A090MP22_AFIFE</name>
<dbReference type="AlphaFoldDB" id="A0A090MP22"/>
<feature type="compositionally biased region" description="Basic and acidic residues" evidence="1">
    <location>
        <begin position="7"/>
        <end position="19"/>
    </location>
</feature>
<organism evidence="2 3">
    <name type="scientific">Afipia felis</name>
    <name type="common">Cat scratch disease bacillus</name>
    <dbReference type="NCBI Taxonomy" id="1035"/>
    <lineage>
        <taxon>Bacteria</taxon>
        <taxon>Pseudomonadati</taxon>
        <taxon>Pseudomonadota</taxon>
        <taxon>Alphaproteobacteria</taxon>
        <taxon>Hyphomicrobiales</taxon>
        <taxon>Nitrobacteraceae</taxon>
        <taxon>Afipia</taxon>
    </lineage>
</organism>
<protein>
    <submittedName>
        <fullName evidence="2">Uncharacterized protein</fullName>
    </submittedName>
</protein>
<evidence type="ECO:0000313" key="2">
    <source>
        <dbReference type="EMBL" id="CEG07369.1"/>
    </source>
</evidence>
<gene>
    <name evidence="2" type="ORF">BN961_00758</name>
</gene>
<dbReference type="STRING" id="1035.BN961_00758"/>
<evidence type="ECO:0000256" key="1">
    <source>
        <dbReference type="SAM" id="MobiDB-lite"/>
    </source>
</evidence>
<dbReference type="Proteomes" id="UP000035762">
    <property type="component" value="Unassembled WGS sequence"/>
</dbReference>
<feature type="region of interest" description="Disordered" evidence="1">
    <location>
        <begin position="1"/>
        <end position="23"/>
    </location>
</feature>
<proteinExistence type="predicted"/>
<dbReference type="EMBL" id="CCAZ020000001">
    <property type="protein sequence ID" value="CEG07369.1"/>
    <property type="molecule type" value="Genomic_DNA"/>
</dbReference>